<organism evidence="4 5">
    <name type="scientific">Salinimicrobium flavum</name>
    <dbReference type="NCBI Taxonomy" id="1737065"/>
    <lineage>
        <taxon>Bacteria</taxon>
        <taxon>Pseudomonadati</taxon>
        <taxon>Bacteroidota</taxon>
        <taxon>Flavobacteriia</taxon>
        <taxon>Flavobacteriales</taxon>
        <taxon>Flavobacteriaceae</taxon>
        <taxon>Salinimicrobium</taxon>
    </lineage>
</organism>
<accession>A0ABW5IYJ8</accession>
<name>A0ABW5IYJ8_9FLAO</name>
<keyword evidence="2 4" id="KW-0012">Acyltransferase</keyword>
<dbReference type="InterPro" id="IPR000182">
    <property type="entry name" value="GNAT_dom"/>
</dbReference>
<dbReference type="SUPFAM" id="SSF55729">
    <property type="entry name" value="Acyl-CoA N-acyltransferases (Nat)"/>
    <property type="match status" value="1"/>
</dbReference>
<dbReference type="PROSITE" id="PS51186">
    <property type="entry name" value="GNAT"/>
    <property type="match status" value="1"/>
</dbReference>
<dbReference type="GO" id="GO:0016746">
    <property type="term" value="F:acyltransferase activity"/>
    <property type="evidence" value="ECO:0007669"/>
    <property type="project" value="UniProtKB-KW"/>
</dbReference>
<dbReference type="InterPro" id="IPR016181">
    <property type="entry name" value="Acyl_CoA_acyltransferase"/>
</dbReference>
<gene>
    <name evidence="4" type="ORF">ACFSTG_11560</name>
</gene>
<keyword evidence="5" id="KW-1185">Reference proteome</keyword>
<evidence type="ECO:0000256" key="2">
    <source>
        <dbReference type="ARBA" id="ARBA00023315"/>
    </source>
</evidence>
<protein>
    <submittedName>
        <fullName evidence="4">GNAT family N-acetyltransferase</fullName>
        <ecNumber evidence="4">2.3.1.-</ecNumber>
    </submittedName>
</protein>
<evidence type="ECO:0000313" key="5">
    <source>
        <dbReference type="Proteomes" id="UP001597468"/>
    </source>
</evidence>
<proteinExistence type="predicted"/>
<dbReference type="Pfam" id="PF00583">
    <property type="entry name" value="Acetyltransf_1"/>
    <property type="match status" value="1"/>
</dbReference>
<dbReference type="RefSeq" id="WP_380752834.1">
    <property type="nucleotide sequence ID" value="NZ_JBHULT010000010.1"/>
</dbReference>
<comment type="caution">
    <text evidence="4">The sequence shown here is derived from an EMBL/GenBank/DDBJ whole genome shotgun (WGS) entry which is preliminary data.</text>
</comment>
<evidence type="ECO:0000313" key="4">
    <source>
        <dbReference type="EMBL" id="MFD2518536.1"/>
    </source>
</evidence>
<dbReference type="CDD" id="cd04301">
    <property type="entry name" value="NAT_SF"/>
    <property type="match status" value="1"/>
</dbReference>
<dbReference type="InterPro" id="IPR050680">
    <property type="entry name" value="YpeA/RimI_acetyltransf"/>
</dbReference>
<dbReference type="Gene3D" id="3.40.630.30">
    <property type="match status" value="1"/>
</dbReference>
<evidence type="ECO:0000256" key="1">
    <source>
        <dbReference type="ARBA" id="ARBA00022679"/>
    </source>
</evidence>
<dbReference type="PANTHER" id="PTHR43420">
    <property type="entry name" value="ACETYLTRANSFERASE"/>
    <property type="match status" value="1"/>
</dbReference>
<dbReference type="EMBL" id="JBHULT010000010">
    <property type="protein sequence ID" value="MFD2518536.1"/>
    <property type="molecule type" value="Genomic_DNA"/>
</dbReference>
<keyword evidence="1 4" id="KW-0808">Transferase</keyword>
<evidence type="ECO:0000259" key="3">
    <source>
        <dbReference type="PROSITE" id="PS51186"/>
    </source>
</evidence>
<feature type="domain" description="N-acetyltransferase" evidence="3">
    <location>
        <begin position="7"/>
        <end position="152"/>
    </location>
</feature>
<dbReference type="PANTHER" id="PTHR43420:SF12">
    <property type="entry name" value="N-ACETYLTRANSFERASE DOMAIN-CONTAINING PROTEIN"/>
    <property type="match status" value="1"/>
</dbReference>
<sequence>MKLTYFIDHNKPKVDDLYYYFINNDKDFSPKLSSRVILSDYALKLVNNANFILIRDNSSNAILGVVAFYINENDKIAFLSSFHIVKEYRRRGIATFLLEYLINFLKKEEFKKLSLEVDKTNTKAQDLYLKLGFNVAEIITQKYSFLMTKTLYK</sequence>
<dbReference type="EC" id="2.3.1.-" evidence="4"/>
<reference evidence="5" key="1">
    <citation type="journal article" date="2019" name="Int. J. Syst. Evol. Microbiol.">
        <title>The Global Catalogue of Microorganisms (GCM) 10K type strain sequencing project: providing services to taxonomists for standard genome sequencing and annotation.</title>
        <authorList>
            <consortium name="The Broad Institute Genomics Platform"/>
            <consortium name="The Broad Institute Genome Sequencing Center for Infectious Disease"/>
            <person name="Wu L."/>
            <person name="Ma J."/>
        </authorList>
    </citation>
    <scope>NUCLEOTIDE SEQUENCE [LARGE SCALE GENOMIC DNA]</scope>
    <source>
        <strain evidence="5">KCTC 42585</strain>
    </source>
</reference>
<dbReference type="Proteomes" id="UP001597468">
    <property type="component" value="Unassembled WGS sequence"/>
</dbReference>